<evidence type="ECO:0000256" key="3">
    <source>
        <dbReference type="ARBA" id="ARBA00022516"/>
    </source>
</evidence>
<keyword evidence="8" id="KW-0443">Lipid metabolism</keyword>
<dbReference type="GO" id="GO:0016126">
    <property type="term" value="P:sterol biosynthetic process"/>
    <property type="evidence" value="ECO:0007669"/>
    <property type="project" value="UniProtKB-KW"/>
</dbReference>
<feature type="transmembrane region" description="Helical" evidence="14">
    <location>
        <begin position="205"/>
        <end position="225"/>
    </location>
</feature>
<accession>A0A1R1PXX9</accession>
<comment type="subcellular location">
    <subcellularLocation>
        <location evidence="1">Membrane</location>
        <topology evidence="1">Multi-pass membrane protein</topology>
    </subcellularLocation>
</comment>
<dbReference type="GO" id="GO:0000247">
    <property type="term" value="F:C-8 sterol isomerase activity"/>
    <property type="evidence" value="ECO:0007669"/>
    <property type="project" value="TreeGrafter"/>
</dbReference>
<evidence type="ECO:0000256" key="13">
    <source>
        <dbReference type="PROSITE-ProRule" id="PRU01087"/>
    </source>
</evidence>
<evidence type="ECO:0000256" key="4">
    <source>
        <dbReference type="ARBA" id="ARBA00022692"/>
    </source>
</evidence>
<organism evidence="16 17">
    <name type="scientific">Zancudomyces culisetae</name>
    <name type="common">Gut fungus</name>
    <name type="synonym">Smittium culisetae</name>
    <dbReference type="NCBI Taxonomy" id="1213189"/>
    <lineage>
        <taxon>Eukaryota</taxon>
        <taxon>Fungi</taxon>
        <taxon>Fungi incertae sedis</taxon>
        <taxon>Zoopagomycota</taxon>
        <taxon>Kickxellomycotina</taxon>
        <taxon>Harpellomycetes</taxon>
        <taxon>Harpellales</taxon>
        <taxon>Legeriomycetaceae</taxon>
        <taxon>Zancudomyces</taxon>
    </lineage>
</organism>
<keyword evidence="5" id="KW-0752">Steroid biosynthesis</keyword>
<dbReference type="Pfam" id="PF05241">
    <property type="entry name" value="EBP"/>
    <property type="match status" value="1"/>
</dbReference>
<evidence type="ECO:0000256" key="7">
    <source>
        <dbReference type="ARBA" id="ARBA00023011"/>
    </source>
</evidence>
<dbReference type="GO" id="GO:0005783">
    <property type="term" value="C:endoplasmic reticulum"/>
    <property type="evidence" value="ECO:0007669"/>
    <property type="project" value="TreeGrafter"/>
</dbReference>
<dbReference type="GO" id="GO:0016020">
    <property type="term" value="C:membrane"/>
    <property type="evidence" value="ECO:0007669"/>
    <property type="project" value="UniProtKB-SubCell"/>
</dbReference>
<dbReference type="PANTHER" id="PTHR14207:SF0">
    <property type="entry name" value="3-BETA-HYDROXYSTEROID-DELTA(8),DELTA(7)-ISOMERASE"/>
    <property type="match status" value="1"/>
</dbReference>
<evidence type="ECO:0000256" key="11">
    <source>
        <dbReference type="ARBA" id="ARBA00023221"/>
    </source>
</evidence>
<keyword evidence="11" id="KW-0753">Steroid metabolism</keyword>
<feature type="transmembrane region" description="Helical" evidence="14">
    <location>
        <begin position="116"/>
        <end position="137"/>
    </location>
</feature>
<feature type="transmembrane region" description="Helical" evidence="14">
    <location>
        <begin position="75"/>
        <end position="95"/>
    </location>
</feature>
<feature type="domain" description="EXPERA" evidence="15">
    <location>
        <begin position="113"/>
        <end position="256"/>
    </location>
</feature>
<keyword evidence="12 16" id="KW-0413">Isomerase</keyword>
<keyword evidence="4 13" id="KW-0812">Transmembrane</keyword>
<evidence type="ECO:0000256" key="6">
    <source>
        <dbReference type="ARBA" id="ARBA00022989"/>
    </source>
</evidence>
<name>A0A1R1PXX9_ZANCU</name>
<evidence type="ECO:0000256" key="9">
    <source>
        <dbReference type="ARBA" id="ARBA00023136"/>
    </source>
</evidence>
<keyword evidence="9 13" id="KW-0472">Membrane</keyword>
<protein>
    <submittedName>
        <fullName evidence="16">3-beta-hydroxysteroid-Delta(8), Delta(7)-isomerase</fullName>
    </submittedName>
</protein>
<evidence type="ECO:0000256" key="12">
    <source>
        <dbReference type="ARBA" id="ARBA00023235"/>
    </source>
</evidence>
<dbReference type="EMBL" id="LSSK01000043">
    <property type="protein sequence ID" value="OMH85803.1"/>
    <property type="molecule type" value="Genomic_DNA"/>
</dbReference>
<evidence type="ECO:0000259" key="15">
    <source>
        <dbReference type="PROSITE" id="PS51751"/>
    </source>
</evidence>
<keyword evidence="3" id="KW-0444">Lipid biosynthesis</keyword>
<dbReference type="AlphaFoldDB" id="A0A1R1PXX9"/>
<comment type="caution">
    <text evidence="16">The sequence shown here is derived from an EMBL/GenBank/DDBJ whole genome shotgun (WGS) entry which is preliminary data.</text>
</comment>
<dbReference type="GO" id="GO:0004769">
    <property type="term" value="F:steroid Delta-isomerase activity"/>
    <property type="evidence" value="ECO:0007669"/>
    <property type="project" value="TreeGrafter"/>
</dbReference>
<dbReference type="InterPro" id="IPR007905">
    <property type="entry name" value="EBP"/>
</dbReference>
<feature type="transmembrane region" description="Helical" evidence="14">
    <location>
        <begin position="245"/>
        <end position="267"/>
    </location>
</feature>
<keyword evidence="6 13" id="KW-1133">Transmembrane helix</keyword>
<proteinExistence type="inferred from homology"/>
<keyword evidence="17" id="KW-1185">Reference proteome</keyword>
<reference evidence="17" key="1">
    <citation type="submission" date="2017-01" db="EMBL/GenBank/DDBJ databases">
        <authorList>
            <person name="Wang Y."/>
            <person name="White M."/>
            <person name="Kvist S."/>
            <person name="Moncalvo J.-M."/>
        </authorList>
    </citation>
    <scope>NUCLEOTIDE SEQUENCE [LARGE SCALE GENOMIC DNA]</scope>
    <source>
        <strain evidence="17">COL-18-3</strain>
    </source>
</reference>
<feature type="transmembrane region" description="Helical" evidence="14">
    <location>
        <begin position="169"/>
        <end position="193"/>
    </location>
</feature>
<keyword evidence="10" id="KW-1207">Sterol metabolism</keyword>
<evidence type="ECO:0000256" key="2">
    <source>
        <dbReference type="ARBA" id="ARBA00008337"/>
    </source>
</evidence>
<keyword evidence="7" id="KW-0756">Sterol biosynthesis</keyword>
<evidence type="ECO:0000256" key="14">
    <source>
        <dbReference type="SAM" id="Phobius"/>
    </source>
</evidence>
<evidence type="ECO:0000313" key="17">
    <source>
        <dbReference type="Proteomes" id="UP000188320"/>
    </source>
</evidence>
<dbReference type="GO" id="GO:0047750">
    <property type="term" value="F:cholestenol delta-isomerase activity"/>
    <property type="evidence" value="ECO:0007669"/>
    <property type="project" value="InterPro"/>
</dbReference>
<evidence type="ECO:0000313" key="16">
    <source>
        <dbReference type="EMBL" id="OMH85803.1"/>
    </source>
</evidence>
<evidence type="ECO:0000256" key="1">
    <source>
        <dbReference type="ARBA" id="ARBA00004141"/>
    </source>
</evidence>
<dbReference type="Proteomes" id="UP000188320">
    <property type="component" value="Unassembled WGS sequence"/>
</dbReference>
<evidence type="ECO:0000256" key="10">
    <source>
        <dbReference type="ARBA" id="ARBA00023166"/>
    </source>
</evidence>
<comment type="similarity">
    <text evidence="2">Belongs to the EBP family.</text>
</comment>
<dbReference type="PANTHER" id="PTHR14207">
    <property type="entry name" value="STEROL ISOMERASE"/>
    <property type="match status" value="1"/>
</dbReference>
<dbReference type="OrthoDB" id="58557at2759"/>
<dbReference type="PROSITE" id="PS51751">
    <property type="entry name" value="EXPERA"/>
    <property type="match status" value="1"/>
</dbReference>
<gene>
    <name evidence="16" type="ORF">AX774_g645</name>
</gene>
<sequence>MDKIKPIFKDKTPTIEQLVEKFQQLNTLMVQKMQSMGKDNGGSGGSLDAITEHPYYPNTLPIYNYTPSTYSKTQIAVALGIPILLVSLLSLKFISKTNYTLEKRKGMRPLTILDRLGVVWLLIGGLIRIVFGGYFAVYHKNIASDGTIFGDVYREMGYVDSRYLINDPLIITLETLMAVFVGPLCILTAISILRGYHPIRHTLQFLATSLQLHIVAIYMGTNILSKFNHTHPDPKYLWRYSASAGLAWVLVPLLLFAQSAHAIVVTFKHEQKPIVAPKKQN</sequence>
<evidence type="ECO:0000256" key="8">
    <source>
        <dbReference type="ARBA" id="ARBA00023098"/>
    </source>
</evidence>
<dbReference type="InterPro" id="IPR033118">
    <property type="entry name" value="EXPERA"/>
</dbReference>
<evidence type="ECO:0000256" key="5">
    <source>
        <dbReference type="ARBA" id="ARBA00022955"/>
    </source>
</evidence>